<evidence type="ECO:0000256" key="1">
    <source>
        <dbReference type="SAM" id="MobiDB-lite"/>
    </source>
</evidence>
<proteinExistence type="predicted"/>
<accession>A0A9P4Q318</accession>
<organism evidence="2 3">
    <name type="scientific">Polychaeton citri CBS 116435</name>
    <dbReference type="NCBI Taxonomy" id="1314669"/>
    <lineage>
        <taxon>Eukaryota</taxon>
        <taxon>Fungi</taxon>
        <taxon>Dikarya</taxon>
        <taxon>Ascomycota</taxon>
        <taxon>Pezizomycotina</taxon>
        <taxon>Dothideomycetes</taxon>
        <taxon>Dothideomycetidae</taxon>
        <taxon>Capnodiales</taxon>
        <taxon>Capnodiaceae</taxon>
        <taxon>Polychaeton</taxon>
    </lineage>
</organism>
<dbReference type="Gene3D" id="1.25.40.990">
    <property type="match status" value="1"/>
</dbReference>
<feature type="compositionally biased region" description="Polar residues" evidence="1">
    <location>
        <begin position="19"/>
        <end position="29"/>
    </location>
</feature>
<dbReference type="PANTHER" id="PTHR39398:SF1">
    <property type="entry name" value="CSN8_PSMD8_EIF3K DOMAIN-CONTAINING PROTEIN"/>
    <property type="match status" value="1"/>
</dbReference>
<evidence type="ECO:0000313" key="2">
    <source>
        <dbReference type="EMBL" id="KAF2718854.1"/>
    </source>
</evidence>
<reference evidence="2" key="1">
    <citation type="journal article" date="2020" name="Stud. Mycol.">
        <title>101 Dothideomycetes genomes: a test case for predicting lifestyles and emergence of pathogens.</title>
        <authorList>
            <person name="Haridas S."/>
            <person name="Albert R."/>
            <person name="Binder M."/>
            <person name="Bloem J."/>
            <person name="Labutti K."/>
            <person name="Salamov A."/>
            <person name="Andreopoulos B."/>
            <person name="Baker S."/>
            <person name="Barry K."/>
            <person name="Bills G."/>
            <person name="Bluhm B."/>
            <person name="Cannon C."/>
            <person name="Castanera R."/>
            <person name="Culley D."/>
            <person name="Daum C."/>
            <person name="Ezra D."/>
            <person name="Gonzalez J."/>
            <person name="Henrissat B."/>
            <person name="Kuo A."/>
            <person name="Liang C."/>
            <person name="Lipzen A."/>
            <person name="Lutzoni F."/>
            <person name="Magnuson J."/>
            <person name="Mondo S."/>
            <person name="Nolan M."/>
            <person name="Ohm R."/>
            <person name="Pangilinan J."/>
            <person name="Park H.-J."/>
            <person name="Ramirez L."/>
            <person name="Alfaro M."/>
            <person name="Sun H."/>
            <person name="Tritt A."/>
            <person name="Yoshinaga Y."/>
            <person name="Zwiers L.-H."/>
            <person name="Turgeon B."/>
            <person name="Goodwin S."/>
            <person name="Spatafora J."/>
            <person name="Crous P."/>
            <person name="Grigoriev I."/>
        </authorList>
    </citation>
    <scope>NUCLEOTIDE SEQUENCE</scope>
    <source>
        <strain evidence="2">CBS 116435</strain>
    </source>
</reference>
<comment type="caution">
    <text evidence="2">The sequence shown here is derived from an EMBL/GenBank/DDBJ whole genome shotgun (WGS) entry which is preliminary data.</text>
</comment>
<name>A0A9P4Q318_9PEZI</name>
<dbReference type="OrthoDB" id="2100128at2759"/>
<keyword evidence="3" id="KW-1185">Reference proteome</keyword>
<feature type="region of interest" description="Disordered" evidence="1">
    <location>
        <begin position="1"/>
        <end position="48"/>
    </location>
</feature>
<gene>
    <name evidence="2" type="ORF">K431DRAFT_348452</name>
</gene>
<dbReference type="Proteomes" id="UP000799441">
    <property type="component" value="Unassembled WGS sequence"/>
</dbReference>
<dbReference type="PANTHER" id="PTHR39398">
    <property type="entry name" value="YALI0F14311P"/>
    <property type="match status" value="1"/>
</dbReference>
<protein>
    <recommendedName>
        <fullName evidence="4">CSN8/PSMD8/EIF3K domain-containing protein</fullName>
    </recommendedName>
</protein>
<sequence>MAQRRPPPHDVGGNKKPNAWQNQPLSSSIYRPPGRRNGPSGAWNRFGERIKPASLDPLDEYQLPSKGERRLHDFRTQEQYFPKIVERYMKFCAASGSGEGLTQAFASLALDKPDQHDARKQPAAIGYKRQDPPQRGLETSSQNDMHTVLMAMRKLREGMLGSRRTDNFAQRAYMLIIHASILARQWESYHHALTYLLYNIHSVTPLTEPEMEEFVGYRILDCACRQNDILQALSIRQAFHHKDWMTFQVVKAVMRNDWVAFWRLKQRVDGYQSALMQFAESHMRTHALKCLGRSYMQADKSFIERSTGSEWTQLQESGVAWQLLENGVVMIRKPKIK</sequence>
<dbReference type="EMBL" id="MU003819">
    <property type="protein sequence ID" value="KAF2718854.1"/>
    <property type="molecule type" value="Genomic_DNA"/>
</dbReference>
<dbReference type="AlphaFoldDB" id="A0A9P4Q318"/>
<evidence type="ECO:0000313" key="3">
    <source>
        <dbReference type="Proteomes" id="UP000799441"/>
    </source>
</evidence>
<evidence type="ECO:0008006" key="4">
    <source>
        <dbReference type="Google" id="ProtNLM"/>
    </source>
</evidence>